<feature type="region of interest" description="Disordered" evidence="1">
    <location>
        <begin position="180"/>
        <end position="205"/>
    </location>
</feature>
<feature type="compositionally biased region" description="Low complexity" evidence="1">
    <location>
        <begin position="59"/>
        <end position="74"/>
    </location>
</feature>
<proteinExistence type="predicted"/>
<dbReference type="InterPro" id="IPR038905">
    <property type="entry name" value="ARMC2"/>
</dbReference>
<evidence type="ECO:0000256" key="1">
    <source>
        <dbReference type="SAM" id="MobiDB-lite"/>
    </source>
</evidence>
<dbReference type="EMBL" id="GEEE01002864">
    <property type="protein sequence ID" value="JAP60361.1"/>
    <property type="molecule type" value="Transcribed_RNA"/>
</dbReference>
<feature type="region of interest" description="Disordered" evidence="1">
    <location>
        <begin position="274"/>
        <end position="298"/>
    </location>
</feature>
<dbReference type="PANTHER" id="PTHR21356:SF1">
    <property type="entry name" value="ARMADILLO REPEAT-CONTAINING PROTEIN 2"/>
    <property type="match status" value="1"/>
</dbReference>
<feature type="compositionally biased region" description="Acidic residues" evidence="1">
    <location>
        <begin position="288"/>
        <end position="298"/>
    </location>
</feature>
<dbReference type="AlphaFoldDB" id="A0A0V0J3Z7"/>
<dbReference type="GO" id="GO:0044782">
    <property type="term" value="P:cilium organization"/>
    <property type="evidence" value="ECO:0007669"/>
    <property type="project" value="TreeGrafter"/>
</dbReference>
<dbReference type="Gene3D" id="1.25.10.10">
    <property type="entry name" value="Leucine-rich Repeat Variant"/>
    <property type="match status" value="1"/>
</dbReference>
<feature type="compositionally biased region" description="Basic and acidic residues" evidence="1">
    <location>
        <begin position="1"/>
        <end position="10"/>
    </location>
</feature>
<feature type="region of interest" description="Disordered" evidence="1">
    <location>
        <begin position="1"/>
        <end position="97"/>
    </location>
</feature>
<dbReference type="PANTHER" id="PTHR21356">
    <property type="entry name" value="ARMADILLO REPEAT CONTAINING 2"/>
    <property type="match status" value="1"/>
</dbReference>
<organism evidence="2">
    <name type="scientific">Schistocephalus solidus</name>
    <name type="common">Tapeworm</name>
    <dbReference type="NCBI Taxonomy" id="70667"/>
    <lineage>
        <taxon>Eukaryota</taxon>
        <taxon>Metazoa</taxon>
        <taxon>Spiralia</taxon>
        <taxon>Lophotrochozoa</taxon>
        <taxon>Platyhelminthes</taxon>
        <taxon>Cestoda</taxon>
        <taxon>Eucestoda</taxon>
        <taxon>Diphyllobothriidea</taxon>
        <taxon>Diphyllobothriidae</taxon>
        <taxon>Schistocephalus</taxon>
    </lineage>
</organism>
<feature type="compositionally biased region" description="Polar residues" evidence="1">
    <location>
        <begin position="38"/>
        <end position="51"/>
    </location>
</feature>
<gene>
    <name evidence="2" type="primary">ARMC2</name>
    <name evidence="2" type="ORF">TR153078</name>
</gene>
<dbReference type="InterPro" id="IPR016024">
    <property type="entry name" value="ARM-type_fold"/>
</dbReference>
<dbReference type="SUPFAM" id="SSF48371">
    <property type="entry name" value="ARM repeat"/>
    <property type="match status" value="1"/>
</dbReference>
<feature type="compositionally biased region" description="Low complexity" evidence="1">
    <location>
        <begin position="180"/>
        <end position="193"/>
    </location>
</feature>
<sequence length="996" mass="109688">MQKSGSREQPRSPSNRPFYLPPTSQPTAADIIRESRDWLQSVSTRRPSTPKQPLRSLFNHGNSSHSRPSSTSSTRSDDGDAMSSEAQPACSIYESKSTQWISNRRTLLSPPPTGSAAEAAPFFQSSARPGLSVAESGLTDRLSCPKRSEDPDINAKVPSSILISLPKAFDALELPGSRLGPPLLTPLTSTGNSKSRLQKRRGTTRKSIAECPAEHTLNNMNSASEVVNSTKKVAEATTKVSSRSIELWRLIHALSALSLDLDLQPHVKNPAYLGNSSTVANKGPSSSEEVDRELAEAEVDPQGPVNVGIDDALAIISTIQKRLESFSREEVDAWQVQSELTKLIIRMTRHRSPRLRISLAHLALQIRVKGDKLVHICTLFYQLAKDPRNDKLFAEDEELCGRMVCLLSELRLPLVETSFGQDDVDNEYCRVELRAHLEALLYLSAALKFLTASPQTGDIFCQETTARALAAVHTDLEATSAKIDAQISLSAAQTSHSMVPCSELANSMYDVLLQVTEMFCTLSTQPEEWWSLLIYSGIVKTVLDALTRRAASASPPTDAIDQGSRRDVFLNWARLMAHLTEHASFCHNLLGDLERDDFDVGETACINFCRPTLDGVQCCKDLVQLILLRSSELDFVVRLAYALGNIAARCSFARSAILCNRQVLEEVCHLCQRQASKVMRKFATGGSAGAQNSAVLQDALVKLIRMIVNATIDVEPGILASVVPECICLLIDITRFATTEQEELLLNSLAGLNNITFYMDSETQPYLISYQKGIAKVCLQVLVEFSNHEEVVLGAVRVLGNLTSHLEVRKSLAHLGIWSSYGGEDDLSPGLNAVSSFCNLLIDMLNSNRLDSVYCTLGVITNLMLEPEYRCAFRDLHGCHKLVETLRVNAGVDWQLSSLACQALANFIEDPTSPTFESLGLELEHELESLLSDLVDPDVVNSLAQEFDSNCGIKSVDSLHTPVLYQQHQTTDFWKFVWSSDFLPVASDLLSRLRIN</sequence>
<dbReference type="InterPro" id="IPR011989">
    <property type="entry name" value="ARM-like"/>
</dbReference>
<evidence type="ECO:0000313" key="2">
    <source>
        <dbReference type="EMBL" id="JAP60361.1"/>
    </source>
</evidence>
<protein>
    <submittedName>
        <fullName evidence="2">Armadillo repeat-containing protein 2</fullName>
    </submittedName>
</protein>
<name>A0A0V0J3Z7_SCHSO</name>
<reference evidence="2" key="1">
    <citation type="submission" date="2016-01" db="EMBL/GenBank/DDBJ databases">
        <title>Reference transcriptome for the parasite Schistocephalus solidus: insights into the molecular evolution of parasitism.</title>
        <authorList>
            <person name="Hebert F.O."/>
            <person name="Grambauer S."/>
            <person name="Barber I."/>
            <person name="Landry C.R."/>
            <person name="Aubin-Horth N."/>
        </authorList>
    </citation>
    <scope>NUCLEOTIDE SEQUENCE</scope>
</reference>
<feature type="compositionally biased region" description="Polar residues" evidence="1">
    <location>
        <begin position="274"/>
        <end position="287"/>
    </location>
</feature>
<accession>A0A0V0J3Z7</accession>